<dbReference type="SUPFAM" id="SSF53335">
    <property type="entry name" value="S-adenosyl-L-methionine-dependent methyltransferases"/>
    <property type="match status" value="1"/>
</dbReference>
<evidence type="ECO:0000256" key="12">
    <source>
        <dbReference type="ARBA" id="ARBA00047283"/>
    </source>
</evidence>
<comment type="subcellular location">
    <subcellularLocation>
        <location evidence="2">Cytoplasm</location>
    </subcellularLocation>
</comment>
<feature type="binding site" evidence="13">
    <location>
        <position position="447"/>
    </location>
    <ligand>
        <name>S-adenosyl-L-methionine</name>
        <dbReference type="ChEBI" id="CHEBI:59789"/>
    </ligand>
</feature>
<dbReference type="PANTHER" id="PTHR22807:SF61">
    <property type="entry name" value="NOL1_NOP2_SUN FAMILY PROTEIN _ ANTITERMINATION NUSB DOMAIN-CONTAINING PROTEIN"/>
    <property type="match status" value="1"/>
</dbReference>
<dbReference type="InterPro" id="IPR023267">
    <property type="entry name" value="RCMT"/>
</dbReference>
<evidence type="ECO:0000313" key="17">
    <source>
        <dbReference type="Proteomes" id="UP001497512"/>
    </source>
</evidence>
<keyword evidence="5" id="KW-0698">rRNA processing</keyword>
<dbReference type="PANTHER" id="PTHR22807">
    <property type="entry name" value="NOP2 YEAST -RELATED NOL1/NOP2/FMU SUN DOMAIN-CONTAINING"/>
    <property type="match status" value="1"/>
</dbReference>
<feature type="binding site" evidence="13">
    <location>
        <begin position="395"/>
        <end position="401"/>
    </location>
    <ligand>
        <name>S-adenosyl-L-methionine</name>
        <dbReference type="ChEBI" id="CHEBI:59789"/>
    </ligand>
</feature>
<dbReference type="NCBIfam" id="NF011494">
    <property type="entry name" value="PRK14902.1"/>
    <property type="match status" value="1"/>
</dbReference>
<dbReference type="Proteomes" id="UP001497512">
    <property type="component" value="Chromosome 18"/>
</dbReference>
<organism evidence="16 17">
    <name type="scientific">Sphagnum troendelagicum</name>
    <dbReference type="NCBI Taxonomy" id="128251"/>
    <lineage>
        <taxon>Eukaryota</taxon>
        <taxon>Viridiplantae</taxon>
        <taxon>Streptophyta</taxon>
        <taxon>Embryophyta</taxon>
        <taxon>Bryophyta</taxon>
        <taxon>Sphagnophytina</taxon>
        <taxon>Sphagnopsida</taxon>
        <taxon>Sphagnales</taxon>
        <taxon>Sphagnaceae</taxon>
        <taxon>Sphagnum</taxon>
    </lineage>
</organism>
<evidence type="ECO:0000256" key="1">
    <source>
        <dbReference type="ARBA" id="ARBA00002724"/>
    </source>
</evidence>
<keyword evidence="17" id="KW-1185">Reference proteome</keyword>
<reference evidence="16" key="1">
    <citation type="submission" date="2024-02" db="EMBL/GenBank/DDBJ databases">
        <authorList>
            <consortium name="ELIXIR-Norway"/>
            <consortium name="Elixir Norway"/>
        </authorList>
    </citation>
    <scope>NUCLEOTIDE SEQUENCE</scope>
</reference>
<dbReference type="CDD" id="cd02440">
    <property type="entry name" value="AdoMet_MTases"/>
    <property type="match status" value="1"/>
</dbReference>
<dbReference type="Pfam" id="PF22458">
    <property type="entry name" value="RsmF-B_ferredox"/>
    <property type="match status" value="1"/>
</dbReference>
<dbReference type="NCBIfam" id="TIGR00563">
    <property type="entry name" value="rsmB"/>
    <property type="match status" value="1"/>
</dbReference>
<evidence type="ECO:0000256" key="8">
    <source>
        <dbReference type="ARBA" id="ARBA00022691"/>
    </source>
</evidence>
<evidence type="ECO:0000256" key="11">
    <source>
        <dbReference type="ARBA" id="ARBA00031088"/>
    </source>
</evidence>
<dbReference type="PRINTS" id="PR02008">
    <property type="entry name" value="RCMTFAMILY"/>
</dbReference>
<accession>A0ABP0U232</accession>
<dbReference type="Pfam" id="PF01189">
    <property type="entry name" value="Methyltr_RsmB-F"/>
    <property type="match status" value="1"/>
</dbReference>
<keyword evidence="9 13" id="KW-0694">RNA-binding</keyword>
<dbReference type="InterPro" id="IPR006027">
    <property type="entry name" value="NusB_RsmB_TIM44"/>
</dbReference>
<dbReference type="InterPro" id="IPR035926">
    <property type="entry name" value="NusB-like_sf"/>
</dbReference>
<dbReference type="Pfam" id="PF01029">
    <property type="entry name" value="NusB"/>
    <property type="match status" value="1"/>
</dbReference>
<feature type="binding site" evidence="13">
    <location>
        <position position="465"/>
    </location>
    <ligand>
        <name>S-adenosyl-L-methionine</name>
        <dbReference type="ChEBI" id="CHEBI:59789"/>
    </ligand>
</feature>
<comment type="function">
    <text evidence="1">Specifically methylates the cytosine at position 967 (m5C967) of 16S rRNA.</text>
</comment>
<evidence type="ECO:0000256" key="7">
    <source>
        <dbReference type="ARBA" id="ARBA00022679"/>
    </source>
</evidence>
<dbReference type="PROSITE" id="PS51686">
    <property type="entry name" value="SAM_MT_RSMB_NOP"/>
    <property type="match status" value="1"/>
</dbReference>
<dbReference type="PRINTS" id="PR02009">
    <property type="entry name" value="RCMTFMUVIRPL"/>
</dbReference>
<dbReference type="EC" id="2.1.1.176" evidence="3"/>
<evidence type="ECO:0000256" key="9">
    <source>
        <dbReference type="ARBA" id="ARBA00022884"/>
    </source>
</evidence>
<evidence type="ECO:0000256" key="4">
    <source>
        <dbReference type="ARBA" id="ARBA00022490"/>
    </source>
</evidence>
<feature type="binding site" evidence="13">
    <location>
        <position position="419"/>
    </location>
    <ligand>
        <name>S-adenosyl-L-methionine</name>
        <dbReference type="ChEBI" id="CHEBI:59789"/>
    </ligand>
</feature>
<proteinExistence type="inferred from homology"/>
<evidence type="ECO:0000259" key="15">
    <source>
        <dbReference type="PROSITE" id="PS51686"/>
    </source>
</evidence>
<dbReference type="InterPro" id="IPR054728">
    <property type="entry name" value="RsmB-like_ferredoxin"/>
</dbReference>
<comment type="catalytic activity">
    <reaction evidence="12">
        <text>cytidine(967) in 16S rRNA + S-adenosyl-L-methionine = 5-methylcytidine(967) in 16S rRNA + S-adenosyl-L-homocysteine + H(+)</text>
        <dbReference type="Rhea" id="RHEA:42748"/>
        <dbReference type="Rhea" id="RHEA-COMP:10219"/>
        <dbReference type="Rhea" id="RHEA-COMP:10220"/>
        <dbReference type="ChEBI" id="CHEBI:15378"/>
        <dbReference type="ChEBI" id="CHEBI:57856"/>
        <dbReference type="ChEBI" id="CHEBI:59789"/>
        <dbReference type="ChEBI" id="CHEBI:74483"/>
        <dbReference type="ChEBI" id="CHEBI:82748"/>
        <dbReference type="EC" id="2.1.1.176"/>
    </reaction>
</comment>
<protein>
    <recommendedName>
        <fullName evidence="3">16S rRNA (cytosine(967)-C(5))-methyltransferase</fullName>
        <ecNumber evidence="3">2.1.1.176</ecNumber>
    </recommendedName>
    <alternativeName>
        <fullName evidence="10">16S rRNA m5C967 methyltransferase</fullName>
    </alternativeName>
    <alternativeName>
        <fullName evidence="11">rRNA (cytosine-C(5)-)-methyltransferase RsmB</fullName>
    </alternativeName>
</protein>
<feature type="active site" description="Nucleophile" evidence="13">
    <location>
        <position position="518"/>
    </location>
</feature>
<name>A0ABP0U232_9BRYO</name>
<sequence length="580" mass="64883">MMVMRIVVLSPQQQQLQWVAHFSSFSPTGVFSSPPQQGHISEGPQRVLYRTVRCRQSRDSWQKDTAPTRRSVGNGQRDHRMLTQTGRIVTRPYEQRELRRQHVRLEPDISPHRAVAVVRLLRIEEGGAYADVLSGEGEKSWEDEMAYLGRTLGFCTSELDLRGRRLVTDEVAGVVRWKRYLDFLILSFFKRDLQDYERMEPLLRQILRVGIYELVKLEMAPHAVLNEAMKLAKVALRPGAGNMVNGLLRSVLAYQEMGKLPFPSLEGGDERSRARALATIHSHPVWMVRRWMAQFGEGNTVRLMECNNRRPIFALRANSAQGVSRTDLISELEKLEVAHVESPYLQDFIRVSIGMQDVLRSGLLQNGSCAVQDESAGLVVGVVDAQPGDTVIDCCAAPGGKALFLASKMKGQGKVVAVDVNEGRLRMLTEAAKVQGVSDIVISCHYDLRDYAAKAARSADRVLLDAPCSGLGVLSKRADLRWRRTPEDLQQLTNLQDDLLEAAASLVRSGGVLVYSTCSIEPAENSDRIGFFLSKHPEFTIETVESFVPATMVSEEGFFCSYPHEHQMDGAFAARMRRAT</sequence>
<dbReference type="InterPro" id="IPR001678">
    <property type="entry name" value="MeTrfase_RsmB-F_NOP2_dom"/>
</dbReference>
<evidence type="ECO:0000256" key="13">
    <source>
        <dbReference type="PROSITE-ProRule" id="PRU01023"/>
    </source>
</evidence>
<evidence type="ECO:0000256" key="14">
    <source>
        <dbReference type="SAM" id="MobiDB-lite"/>
    </source>
</evidence>
<gene>
    <name evidence="16" type="ORF">CSSPTR1EN2_LOCUS10371</name>
</gene>
<evidence type="ECO:0000256" key="10">
    <source>
        <dbReference type="ARBA" id="ARBA00030399"/>
    </source>
</evidence>
<keyword evidence="6 13" id="KW-0489">Methyltransferase</keyword>
<evidence type="ECO:0000313" key="16">
    <source>
        <dbReference type="EMBL" id="CAK9210861.1"/>
    </source>
</evidence>
<dbReference type="InterPro" id="IPR023268">
    <property type="entry name" value="RCMT_RsmB-rel_pln"/>
</dbReference>
<evidence type="ECO:0000256" key="2">
    <source>
        <dbReference type="ARBA" id="ARBA00004496"/>
    </source>
</evidence>
<dbReference type="SUPFAM" id="SSF48013">
    <property type="entry name" value="NusB-like"/>
    <property type="match status" value="1"/>
</dbReference>
<evidence type="ECO:0000256" key="3">
    <source>
        <dbReference type="ARBA" id="ARBA00012140"/>
    </source>
</evidence>
<keyword evidence="7 13" id="KW-0808">Transferase</keyword>
<keyword evidence="8 13" id="KW-0949">S-adenosyl-L-methionine</keyword>
<dbReference type="EMBL" id="OZ019910">
    <property type="protein sequence ID" value="CAK9210861.1"/>
    <property type="molecule type" value="Genomic_DNA"/>
</dbReference>
<dbReference type="InterPro" id="IPR049560">
    <property type="entry name" value="MeTrfase_RsmB-F_NOP2_cat"/>
</dbReference>
<dbReference type="InterPro" id="IPR029063">
    <property type="entry name" value="SAM-dependent_MTases_sf"/>
</dbReference>
<keyword evidence="4" id="KW-0963">Cytoplasm</keyword>
<feature type="region of interest" description="Disordered" evidence="14">
    <location>
        <begin position="58"/>
        <end position="77"/>
    </location>
</feature>
<dbReference type="InterPro" id="IPR004573">
    <property type="entry name" value="rRNA_ssu_MeTfrase_B"/>
</dbReference>
<comment type="similarity">
    <text evidence="13">Belongs to the class I-like SAM-binding methyltransferase superfamily. RsmB/NOP family.</text>
</comment>
<dbReference type="Gene3D" id="3.40.50.150">
    <property type="entry name" value="Vaccinia Virus protein VP39"/>
    <property type="match status" value="1"/>
</dbReference>
<feature type="domain" description="SAM-dependent MTase RsmB/NOP-type" evidence="15">
    <location>
        <begin position="303"/>
        <end position="579"/>
    </location>
</feature>
<evidence type="ECO:0000256" key="6">
    <source>
        <dbReference type="ARBA" id="ARBA00022603"/>
    </source>
</evidence>
<evidence type="ECO:0000256" key="5">
    <source>
        <dbReference type="ARBA" id="ARBA00022552"/>
    </source>
</evidence>
<dbReference type="Gene3D" id="1.10.940.10">
    <property type="entry name" value="NusB-like"/>
    <property type="match status" value="1"/>
</dbReference>